<protein>
    <submittedName>
        <fullName evidence="3">Uncharacterized conserved protein YndB, AHSA1/START domain</fullName>
    </submittedName>
</protein>
<comment type="similarity">
    <text evidence="1">Belongs to the AHA1 family.</text>
</comment>
<dbReference type="EMBL" id="FPAS01000003">
    <property type="protein sequence ID" value="SFT72881.1"/>
    <property type="molecule type" value="Genomic_DNA"/>
</dbReference>
<feature type="domain" description="Activator of Hsp90 ATPase homologue 1/2-like C-terminal" evidence="2">
    <location>
        <begin position="12"/>
        <end position="131"/>
    </location>
</feature>
<evidence type="ECO:0000313" key="3">
    <source>
        <dbReference type="EMBL" id="SFT72881.1"/>
    </source>
</evidence>
<evidence type="ECO:0000313" key="4">
    <source>
        <dbReference type="Proteomes" id="UP000236454"/>
    </source>
</evidence>
<evidence type="ECO:0000259" key="2">
    <source>
        <dbReference type="Pfam" id="PF08327"/>
    </source>
</evidence>
<dbReference type="OrthoDB" id="384974at2"/>
<evidence type="ECO:0000256" key="1">
    <source>
        <dbReference type="ARBA" id="ARBA00006817"/>
    </source>
</evidence>
<dbReference type="RefSeq" id="WP_090248942.1">
    <property type="nucleotide sequence ID" value="NZ_FPAS01000003.1"/>
</dbReference>
<sequence>MLKVAAIIHQSKDKVWDSFTNADHITKWNFAHPSWCCPKSSVDLRVGGEMNNRMEAVDGSMGFDLKAKFDVVNPCVQLDYTLEDGRKVTCSFEEENGSVTLTQCFDPEKENPEEMQTQGWQAILNNFKNYTEQL</sequence>
<dbReference type="Pfam" id="PF08327">
    <property type="entry name" value="AHSA1"/>
    <property type="match status" value="1"/>
</dbReference>
<organism evidence="3 4">
    <name type="scientific">Lishizhenia tianjinensis</name>
    <dbReference type="NCBI Taxonomy" id="477690"/>
    <lineage>
        <taxon>Bacteria</taxon>
        <taxon>Pseudomonadati</taxon>
        <taxon>Bacteroidota</taxon>
        <taxon>Flavobacteriia</taxon>
        <taxon>Flavobacteriales</taxon>
        <taxon>Crocinitomicaceae</taxon>
        <taxon>Lishizhenia</taxon>
    </lineage>
</organism>
<gene>
    <name evidence="3" type="ORF">SAMN05216474_1967</name>
</gene>
<reference evidence="3 4" key="1">
    <citation type="submission" date="2016-10" db="EMBL/GenBank/DDBJ databases">
        <authorList>
            <person name="de Groot N.N."/>
        </authorList>
    </citation>
    <scope>NUCLEOTIDE SEQUENCE [LARGE SCALE GENOMIC DNA]</scope>
    <source>
        <strain evidence="3 4">CGMCC 1.7005</strain>
    </source>
</reference>
<dbReference type="InterPro" id="IPR013538">
    <property type="entry name" value="ASHA1/2-like_C"/>
</dbReference>
<dbReference type="Proteomes" id="UP000236454">
    <property type="component" value="Unassembled WGS sequence"/>
</dbReference>
<dbReference type="SUPFAM" id="SSF55961">
    <property type="entry name" value="Bet v1-like"/>
    <property type="match status" value="1"/>
</dbReference>
<dbReference type="Gene3D" id="3.30.530.20">
    <property type="match status" value="1"/>
</dbReference>
<proteinExistence type="inferred from homology"/>
<dbReference type="STRING" id="477690.SAMN05216474_1967"/>
<accession>A0A1I7AD74</accession>
<dbReference type="AlphaFoldDB" id="A0A1I7AD74"/>
<name>A0A1I7AD74_9FLAO</name>
<dbReference type="InterPro" id="IPR023393">
    <property type="entry name" value="START-like_dom_sf"/>
</dbReference>
<keyword evidence="4" id="KW-1185">Reference proteome</keyword>